<proteinExistence type="predicted"/>
<dbReference type="Proteomes" id="UP000199137">
    <property type="component" value="Unassembled WGS sequence"/>
</dbReference>
<evidence type="ECO:0000259" key="1">
    <source>
        <dbReference type="Pfam" id="PF04326"/>
    </source>
</evidence>
<dbReference type="InterPro" id="IPR038475">
    <property type="entry name" value="RecG_C_sf"/>
</dbReference>
<reference evidence="3" key="1">
    <citation type="submission" date="2016-10" db="EMBL/GenBank/DDBJ databases">
        <authorList>
            <person name="Varghese N."/>
            <person name="Submissions S."/>
        </authorList>
    </citation>
    <scope>NUCLEOTIDE SEQUENCE [LARGE SCALE GENOMIC DNA]</scope>
    <source>
        <strain evidence="3">DSM 44637</strain>
    </source>
</reference>
<dbReference type="Pfam" id="PF04326">
    <property type="entry name" value="SLFN_AlbA_2"/>
    <property type="match status" value="1"/>
</dbReference>
<dbReference type="PANTHER" id="PTHR30595:SF6">
    <property type="entry name" value="SCHLAFEN ALBA-2 DOMAIN-CONTAINING PROTEIN"/>
    <property type="match status" value="1"/>
</dbReference>
<organism evidence="2 3">
    <name type="scientific">Amycolatopsis rubida</name>
    <dbReference type="NCBI Taxonomy" id="112413"/>
    <lineage>
        <taxon>Bacteria</taxon>
        <taxon>Bacillati</taxon>
        <taxon>Actinomycetota</taxon>
        <taxon>Actinomycetes</taxon>
        <taxon>Pseudonocardiales</taxon>
        <taxon>Pseudonocardiaceae</taxon>
        <taxon>Amycolatopsis</taxon>
    </lineage>
</organism>
<dbReference type="AlphaFoldDB" id="A0A1I5EEW6"/>
<protein>
    <submittedName>
        <fullName evidence="2">Predicted transcriptional regulator, contains HTH domain</fullName>
    </submittedName>
</protein>
<accession>A0A1I5EEW6</accession>
<dbReference type="Gene3D" id="3.30.565.60">
    <property type="match status" value="1"/>
</dbReference>
<evidence type="ECO:0000313" key="3">
    <source>
        <dbReference type="Proteomes" id="UP000199137"/>
    </source>
</evidence>
<sequence length="498" mass="55953">MVPTAQSQPSRLVALVRRLVALPNETEWVEFKENNVKPDEIGEYISALSNGAALNGQTHGYLVWGIRDSDHAVVGTSFNPATAKASGNEDFLAWIIRLLFPQVHIAFHPFEMDGQRLVLLEVAATHTAPVRFKDFEYIRVGSYKKKLRDYPDHQRRLWRVFDQTSFEDNVAASSVSAQEVVDLIDYSSYHRLLNRPHAEQLSQILNNLASDDIIRESDTEGWDVTNFGAMLFARDIANFPPLSRKALRIVQFRGDNRINTVRETDGVHGYATGFQGAVQYLNDMLPANEIIGQALRNDGRMFPELAIRELLANALIHQDFTQTGNGPMVEVFDSRVEITSPGRPLVDPSRFIDAPPQSRNEKIASMMRRAKICEERGSGWDKVAFEVELKQLPAPLILLPGTSTRVILYGPKPFSEMDKEERLRAVYLHACLRYVEGKTLTNSSLKERFASDSVSVPTISNLIRDAVNAGLVAAVDPTTGRRYMRYQPAWVLDDTAAL</sequence>
<dbReference type="Pfam" id="PF13749">
    <property type="entry name" value="HATPase_c_4"/>
    <property type="match status" value="1"/>
</dbReference>
<feature type="domain" description="Schlafen AlbA-2" evidence="1">
    <location>
        <begin position="25"/>
        <end position="147"/>
    </location>
</feature>
<dbReference type="STRING" id="112413.SAMN05421854_101612"/>
<dbReference type="Gene3D" id="3.30.950.30">
    <property type="entry name" value="Schlafen, AAA domain"/>
    <property type="match status" value="1"/>
</dbReference>
<evidence type="ECO:0000313" key="2">
    <source>
        <dbReference type="EMBL" id="SFO09883.1"/>
    </source>
</evidence>
<dbReference type="InterPro" id="IPR038461">
    <property type="entry name" value="Schlafen_AlbA_2_dom_sf"/>
</dbReference>
<dbReference type="PANTHER" id="PTHR30595">
    <property type="entry name" value="GLPR-RELATED TRANSCRIPTIONAL REPRESSOR"/>
    <property type="match status" value="1"/>
</dbReference>
<dbReference type="InterPro" id="IPR007421">
    <property type="entry name" value="Schlafen_AlbA_2_dom"/>
</dbReference>
<name>A0A1I5EEW6_9PSEU</name>
<gene>
    <name evidence="2" type="ORF">SAMN05421854_101612</name>
</gene>
<dbReference type="OrthoDB" id="9805115at2"/>
<dbReference type="EMBL" id="FOWC01000001">
    <property type="protein sequence ID" value="SFO09883.1"/>
    <property type="molecule type" value="Genomic_DNA"/>
</dbReference>